<evidence type="ECO:0000313" key="5">
    <source>
        <dbReference type="Proteomes" id="UP000677803"/>
    </source>
</evidence>
<feature type="region of interest" description="Disordered" evidence="2">
    <location>
        <begin position="855"/>
        <end position="885"/>
    </location>
</feature>
<gene>
    <name evidence="4" type="ORF">MMEN_LOCUS14195</name>
</gene>
<keyword evidence="1" id="KW-0175">Coiled coil</keyword>
<dbReference type="Pfam" id="PF03372">
    <property type="entry name" value="Exo_endo_phos"/>
    <property type="match status" value="1"/>
</dbReference>
<reference evidence="4" key="1">
    <citation type="submission" date="2021-05" db="EMBL/GenBank/DDBJ databases">
        <authorList>
            <person name="Tigano A."/>
        </authorList>
    </citation>
    <scope>NUCLEOTIDE SEQUENCE</scope>
</reference>
<protein>
    <submittedName>
        <fullName evidence="4">(Atlantic silverside) hypothetical protein</fullName>
    </submittedName>
</protein>
<evidence type="ECO:0000259" key="3">
    <source>
        <dbReference type="Pfam" id="PF03372"/>
    </source>
</evidence>
<comment type="caution">
    <text evidence="4">The sequence shown here is derived from an EMBL/GenBank/DDBJ whole genome shotgun (WGS) entry which is preliminary data.</text>
</comment>
<dbReference type="InterPro" id="IPR004244">
    <property type="entry name" value="Transposase_22"/>
</dbReference>
<feature type="region of interest" description="Disordered" evidence="2">
    <location>
        <begin position="947"/>
        <end position="979"/>
    </location>
</feature>
<dbReference type="InterPro" id="IPR005135">
    <property type="entry name" value="Endo/exonuclease/phosphatase"/>
</dbReference>
<dbReference type="GO" id="GO:0003824">
    <property type="term" value="F:catalytic activity"/>
    <property type="evidence" value="ECO:0007669"/>
    <property type="project" value="InterPro"/>
</dbReference>
<dbReference type="InterPro" id="IPR036691">
    <property type="entry name" value="Endo/exonu/phosph_ase_sf"/>
</dbReference>
<feature type="compositionally biased region" description="Basic and acidic residues" evidence="2">
    <location>
        <begin position="1039"/>
        <end position="1049"/>
    </location>
</feature>
<keyword evidence="5" id="KW-1185">Reference proteome</keyword>
<dbReference type="EMBL" id="CAJRST010017779">
    <property type="protein sequence ID" value="CAG5947255.1"/>
    <property type="molecule type" value="Genomic_DNA"/>
</dbReference>
<dbReference type="Gene3D" id="3.60.10.10">
    <property type="entry name" value="Endonuclease/exonuclease/phosphatase"/>
    <property type="match status" value="1"/>
</dbReference>
<proteinExistence type="predicted"/>
<feature type="region of interest" description="Disordered" evidence="2">
    <location>
        <begin position="1009"/>
        <end position="1059"/>
    </location>
</feature>
<dbReference type="Proteomes" id="UP000677803">
    <property type="component" value="Unassembled WGS sequence"/>
</dbReference>
<name>A0A8S4BJM1_9TELE</name>
<accession>A0A8S4BJM1</accession>
<dbReference type="SUPFAM" id="SSF56219">
    <property type="entry name" value="DNase I-like"/>
    <property type="match status" value="1"/>
</dbReference>
<feature type="compositionally biased region" description="Gly residues" evidence="2">
    <location>
        <begin position="1029"/>
        <end position="1038"/>
    </location>
</feature>
<evidence type="ECO:0000256" key="1">
    <source>
        <dbReference type="SAM" id="Coils"/>
    </source>
</evidence>
<feature type="compositionally biased region" description="Polar residues" evidence="2">
    <location>
        <begin position="955"/>
        <end position="979"/>
    </location>
</feature>
<feature type="coiled-coil region" evidence="1">
    <location>
        <begin position="473"/>
        <end position="507"/>
    </location>
</feature>
<feature type="compositionally biased region" description="Low complexity" evidence="2">
    <location>
        <begin position="1009"/>
        <end position="1022"/>
    </location>
</feature>
<evidence type="ECO:0000313" key="4">
    <source>
        <dbReference type="EMBL" id="CAG5947255.1"/>
    </source>
</evidence>
<sequence length="1059" mass="119516">QLARDRELHSQRIDALWSRIEDLENRSRRNNIRMLGLREGSEGDDIKACIEKILTEGLKIVIDGEFEVERAHRSPAARRDEDQPPRVLMIRFLRSSGRDKVLKAAREKNGATWNGCRLSFFPDMSKSLADKRKAFTPAKRLLHAKKVRFTLAFPAILTFSWRGRKLNFQDATEAEKFIQQRVVSWNINGCGNPVKRKKVLSYLKLQQTDIAFIQETHLKDDEARKFKRDWVGQVFFSSFSTKKNGVLILVHKRLNFSLVREYADSNGRIICIDTIINGMKVTLCNIYAPNKEEPAFFHEVNNILGNAHGQVVLAGDFNQVLDGALDKSRFSGTAVPKDRAAIQVLMKDNGLIDIWRMVNPSKREYSFYSHCHKSYSRIDFILMSNGLINDVIDCKINAISLSDHAPVELCVKIHPEKLKRGRWRMNTSILQNDIFQKELAIDLSSFFEINMGSTDSVAMVWEASKAYIRGKIIAHTSRIKKEHTNTVKKLEAELIIMERKLAEQYSDRLLNDICKCKSQIQEIFNRKAEYALFRLKTTFYEAGEKTGKLLARQLKEVNSAHAIPAIRKDGALVTSPTEINEFNYISMMLPLSIPENIFKQYDNLIKEFLWAGRKPRFKLDKLYAPKDKGGLSLPNMSAPNRVREQHLPLLIKGAMLAQQAMDGGTCESSTHRTMAAATDLTWSNHISTLVKTARQRLYRLRRPRDFKLPLKCSGTLTPAPLSVSWLLVSPKSSSPSAVKLRKTLPAHSLVLTVLTLKSQSGANTDPVCKSKSGSCLSTQADFAEPEPQRVWKSKEEEVGARVLKIGEAKALLHSLPRQPGTHPAAFERVKVRRKVRRGVPLVRFLVRPAADAVPQTQDHLVSPDRCRQRLRGGGGEKELTESQPEDMMLQQEIKTKNDWLGSTSENFKVLLPYLLSKNHTWNTDEVDRMESSAGHVCHCCATHGFSDKQEKGNDDQSGTLDHNHNTAQKSKNKKSSSPILQSVNAVEQEFHFWRTWPHVSWMISLSVSDSGSARSGRSSPSPLCTPSSRGGGEGGGGDSLRDILLRRSSPEVPSSARGR</sequence>
<dbReference type="CDD" id="cd09076">
    <property type="entry name" value="L1-EN"/>
    <property type="match status" value="1"/>
</dbReference>
<dbReference type="Gene3D" id="3.30.70.1820">
    <property type="entry name" value="L1 transposable element, RRM domain"/>
    <property type="match status" value="1"/>
</dbReference>
<feature type="domain" description="Endonuclease/exonuclease/phosphatase" evidence="3">
    <location>
        <begin position="183"/>
        <end position="404"/>
    </location>
</feature>
<feature type="non-terminal residue" evidence="4">
    <location>
        <position position="1059"/>
    </location>
</feature>
<dbReference type="PANTHER" id="PTHR11505">
    <property type="entry name" value="L1 TRANSPOSABLE ELEMENT-RELATED"/>
    <property type="match status" value="1"/>
</dbReference>
<dbReference type="AlphaFoldDB" id="A0A8S4BJM1"/>
<organism evidence="4 5">
    <name type="scientific">Menidia menidia</name>
    <name type="common">Atlantic silverside</name>
    <dbReference type="NCBI Taxonomy" id="238744"/>
    <lineage>
        <taxon>Eukaryota</taxon>
        <taxon>Metazoa</taxon>
        <taxon>Chordata</taxon>
        <taxon>Craniata</taxon>
        <taxon>Vertebrata</taxon>
        <taxon>Euteleostomi</taxon>
        <taxon>Actinopterygii</taxon>
        <taxon>Neopterygii</taxon>
        <taxon>Teleostei</taxon>
        <taxon>Neoteleostei</taxon>
        <taxon>Acanthomorphata</taxon>
        <taxon>Ovalentaria</taxon>
        <taxon>Atherinomorphae</taxon>
        <taxon>Atheriniformes</taxon>
        <taxon>Atherinopsidae</taxon>
        <taxon>Menidiinae</taxon>
        <taxon>Menidia</taxon>
    </lineage>
</organism>
<dbReference type="OrthoDB" id="8961218at2759"/>
<evidence type="ECO:0000256" key="2">
    <source>
        <dbReference type="SAM" id="MobiDB-lite"/>
    </source>
</evidence>